<sequence>MMDWRNLLVSPNTPILHTLEIIDKNARQIALVADENDRLLGTVTDGDIRRGLLKGKALQDPISMIMNSFPTVASPYETRENILALMKIKKIHQIPIVDEEGRIIHVEVLNELLRPKRKDNWVVLMAGGLGTRLHPLTHDCPKPLLKVGNKPLLETILQSFIDQGFHRFYISVKYKAEMIREYFGDGSKWGISIRYLQEQDSLGTAGALSLLPEIPAEPFFVMNGDLLTKVNFEQLLDFHKAYQAQATMCVREYDHQVPYGVVRLDKHRLTSIEEKPTQRFFVNAGIYVLSPDVLDTIPHNQYFDMPSLFDNLMKTNLETIAFPIREYWLDIGRIADYERANIEFAEVFG</sequence>
<dbReference type="InterPro" id="IPR005835">
    <property type="entry name" value="NTP_transferase_dom"/>
</dbReference>
<evidence type="ECO:0000256" key="1">
    <source>
        <dbReference type="PROSITE-ProRule" id="PRU00703"/>
    </source>
</evidence>
<evidence type="ECO:0000313" key="5">
    <source>
        <dbReference type="Proteomes" id="UP000036834"/>
    </source>
</evidence>
<dbReference type="InterPro" id="IPR029044">
    <property type="entry name" value="Nucleotide-diphossugar_trans"/>
</dbReference>
<evidence type="ECO:0000313" key="4">
    <source>
        <dbReference type="EMBL" id="KNB71903.1"/>
    </source>
</evidence>
<proteinExistence type="predicted"/>
<dbReference type="Gene3D" id="3.10.580.10">
    <property type="entry name" value="CBS-domain"/>
    <property type="match status" value="1"/>
</dbReference>
<evidence type="ECO:0000313" key="3">
    <source>
        <dbReference type="EMBL" id="GED67586.1"/>
    </source>
</evidence>
<dbReference type="Gene3D" id="3.90.550.10">
    <property type="entry name" value="Spore Coat Polysaccharide Biosynthesis Protein SpsA, Chain A"/>
    <property type="match status" value="1"/>
</dbReference>
<dbReference type="InterPro" id="IPR050486">
    <property type="entry name" value="Mannose-1P_guanyltransferase"/>
</dbReference>
<reference evidence="5" key="1">
    <citation type="submission" date="2015-07" db="EMBL/GenBank/DDBJ databases">
        <title>Genome sequencing project for genomic taxonomy and phylogenomics of Bacillus-like bacteria.</title>
        <authorList>
            <person name="Liu B."/>
            <person name="Wang J."/>
            <person name="Zhu Y."/>
            <person name="Liu G."/>
            <person name="Chen Q."/>
            <person name="Chen Z."/>
            <person name="Lan J."/>
            <person name="Che J."/>
            <person name="Ge C."/>
            <person name="Shi H."/>
            <person name="Pan Z."/>
            <person name="Liu X."/>
        </authorList>
    </citation>
    <scope>NUCLEOTIDE SEQUENCE [LARGE SCALE GENOMIC DNA]</scope>
    <source>
        <strain evidence="5">DSM 9887</strain>
    </source>
</reference>
<dbReference type="CDD" id="cd04607">
    <property type="entry name" value="CBS_pair_NTP_transferase_assoc"/>
    <property type="match status" value="1"/>
</dbReference>
<dbReference type="SUPFAM" id="SSF53448">
    <property type="entry name" value="Nucleotide-diphospho-sugar transferases"/>
    <property type="match status" value="1"/>
</dbReference>
<dbReference type="InterPro" id="IPR046342">
    <property type="entry name" value="CBS_dom_sf"/>
</dbReference>
<dbReference type="AlphaFoldDB" id="A0A0K9YT71"/>
<dbReference type="SUPFAM" id="SSF54631">
    <property type="entry name" value="CBS-domain pair"/>
    <property type="match status" value="1"/>
</dbReference>
<dbReference type="RefSeq" id="WP_049740944.1">
    <property type="nucleotide sequence ID" value="NZ_BJON01000005.1"/>
</dbReference>
<name>A0A0K9YT71_9BACL</name>
<dbReference type="PATRIC" id="fig|54915.3.peg.4040"/>
<dbReference type="EMBL" id="BJON01000005">
    <property type="protein sequence ID" value="GED67586.1"/>
    <property type="molecule type" value="Genomic_DNA"/>
</dbReference>
<gene>
    <name evidence="4" type="ORF">ADS79_24475</name>
    <name evidence="3" type="ORF">BRE01_12880</name>
</gene>
<protein>
    <submittedName>
        <fullName evidence="4">Alcohol dehydrogenase</fullName>
    </submittedName>
</protein>
<dbReference type="Pfam" id="PF00483">
    <property type="entry name" value="NTP_transferase"/>
    <property type="match status" value="1"/>
</dbReference>
<dbReference type="Proteomes" id="UP000319578">
    <property type="component" value="Unassembled WGS sequence"/>
</dbReference>
<dbReference type="CDD" id="cd06426">
    <property type="entry name" value="NTP_transferase_like_2"/>
    <property type="match status" value="1"/>
</dbReference>
<reference evidence="4" key="2">
    <citation type="submission" date="2015-07" db="EMBL/GenBank/DDBJ databases">
        <title>MeaNS - Measles Nucleotide Surveillance Program.</title>
        <authorList>
            <person name="Tran T."/>
            <person name="Druce J."/>
        </authorList>
    </citation>
    <scope>NUCLEOTIDE SEQUENCE</scope>
    <source>
        <strain evidence="4">DSM 9887</strain>
    </source>
</reference>
<feature type="domain" description="CBS" evidence="2">
    <location>
        <begin position="1"/>
        <end position="58"/>
    </location>
</feature>
<dbReference type="Proteomes" id="UP000036834">
    <property type="component" value="Unassembled WGS sequence"/>
</dbReference>
<evidence type="ECO:0000313" key="6">
    <source>
        <dbReference type="Proteomes" id="UP000319578"/>
    </source>
</evidence>
<comment type="caution">
    <text evidence="4">The sequence shown here is derived from an EMBL/GenBank/DDBJ whole genome shotgun (WGS) entry which is preliminary data.</text>
</comment>
<dbReference type="EMBL" id="LGIQ01000009">
    <property type="protein sequence ID" value="KNB71903.1"/>
    <property type="molecule type" value="Genomic_DNA"/>
</dbReference>
<organism evidence="4 5">
    <name type="scientific">Brevibacillus reuszeri</name>
    <dbReference type="NCBI Taxonomy" id="54915"/>
    <lineage>
        <taxon>Bacteria</taxon>
        <taxon>Bacillati</taxon>
        <taxon>Bacillota</taxon>
        <taxon>Bacilli</taxon>
        <taxon>Bacillales</taxon>
        <taxon>Paenibacillaceae</taxon>
        <taxon>Brevibacillus</taxon>
    </lineage>
</organism>
<dbReference type="STRING" id="54915.ADS79_24475"/>
<keyword evidence="1" id="KW-0129">CBS domain</keyword>
<accession>A0A0K9YT71</accession>
<reference evidence="3 6" key="3">
    <citation type="submission" date="2019-06" db="EMBL/GenBank/DDBJ databases">
        <title>Whole genome shotgun sequence of Brevibacillus reuszeri NBRC 15719.</title>
        <authorList>
            <person name="Hosoyama A."/>
            <person name="Uohara A."/>
            <person name="Ohji S."/>
            <person name="Ichikawa N."/>
        </authorList>
    </citation>
    <scope>NUCLEOTIDE SEQUENCE [LARGE SCALE GENOMIC DNA]</scope>
    <source>
        <strain evidence="3 6">NBRC 15719</strain>
    </source>
</reference>
<dbReference type="PANTHER" id="PTHR22572">
    <property type="entry name" value="SUGAR-1-PHOSPHATE GUANYL TRANSFERASE"/>
    <property type="match status" value="1"/>
</dbReference>
<keyword evidence="6" id="KW-1185">Reference proteome</keyword>
<dbReference type="PROSITE" id="PS51371">
    <property type="entry name" value="CBS"/>
    <property type="match status" value="1"/>
</dbReference>
<evidence type="ECO:0000259" key="2">
    <source>
        <dbReference type="PROSITE" id="PS51371"/>
    </source>
</evidence>
<dbReference type="OrthoDB" id="9801899at2"/>
<dbReference type="Pfam" id="PF00571">
    <property type="entry name" value="CBS"/>
    <property type="match status" value="2"/>
</dbReference>
<dbReference type="InterPro" id="IPR000644">
    <property type="entry name" value="CBS_dom"/>
</dbReference>